<dbReference type="PANTHER" id="PTHR10010">
    <property type="entry name" value="SOLUTE CARRIER FAMILY 34 SODIUM PHOSPHATE , MEMBER 2-RELATED"/>
    <property type="match status" value="1"/>
</dbReference>
<evidence type="ECO:0000256" key="1">
    <source>
        <dbReference type="ARBA" id="ARBA00004651"/>
    </source>
</evidence>
<accession>A0A9D5QCP4</accession>
<dbReference type="AlphaFoldDB" id="A0A9D5QCP4"/>
<dbReference type="GO" id="GO:0005886">
    <property type="term" value="C:plasma membrane"/>
    <property type="evidence" value="ECO:0007669"/>
    <property type="project" value="UniProtKB-SubCell"/>
</dbReference>
<feature type="transmembrane region" description="Helical" evidence="6">
    <location>
        <begin position="122"/>
        <end position="143"/>
    </location>
</feature>
<evidence type="ECO:0000256" key="6">
    <source>
        <dbReference type="SAM" id="Phobius"/>
    </source>
</evidence>
<proteinExistence type="predicted"/>
<dbReference type="Pfam" id="PF02690">
    <property type="entry name" value="Na_Pi_cotrans"/>
    <property type="match status" value="1"/>
</dbReference>
<keyword evidence="3 6" id="KW-0812">Transmembrane</keyword>
<feature type="non-terminal residue" evidence="7">
    <location>
        <position position="1"/>
    </location>
</feature>
<dbReference type="GO" id="GO:0005436">
    <property type="term" value="F:sodium:phosphate symporter activity"/>
    <property type="evidence" value="ECO:0007669"/>
    <property type="project" value="InterPro"/>
</dbReference>
<evidence type="ECO:0000256" key="2">
    <source>
        <dbReference type="ARBA" id="ARBA00022475"/>
    </source>
</evidence>
<evidence type="ECO:0000256" key="4">
    <source>
        <dbReference type="ARBA" id="ARBA00022989"/>
    </source>
</evidence>
<dbReference type="GO" id="GO:0044341">
    <property type="term" value="P:sodium-dependent phosphate transport"/>
    <property type="evidence" value="ECO:0007669"/>
    <property type="project" value="InterPro"/>
</dbReference>
<comment type="subcellular location">
    <subcellularLocation>
        <location evidence="1">Cell membrane</location>
        <topology evidence="1">Multi-pass membrane protein</topology>
    </subcellularLocation>
</comment>
<dbReference type="NCBIfam" id="NF037997">
    <property type="entry name" value="Na_Pi_symport"/>
    <property type="match status" value="2"/>
</dbReference>
<dbReference type="Proteomes" id="UP000630660">
    <property type="component" value="Unassembled WGS sequence"/>
</dbReference>
<feature type="transmembrane region" description="Helical" evidence="6">
    <location>
        <begin position="150"/>
        <end position="170"/>
    </location>
</feature>
<evidence type="ECO:0000313" key="8">
    <source>
        <dbReference type="Proteomes" id="UP000630660"/>
    </source>
</evidence>
<keyword evidence="2" id="KW-1003">Cell membrane</keyword>
<feature type="transmembrane region" description="Helical" evidence="6">
    <location>
        <begin position="88"/>
        <end position="116"/>
    </location>
</feature>
<name>A0A9D5QCP4_UNCW3</name>
<reference evidence="7" key="1">
    <citation type="submission" date="2019-11" db="EMBL/GenBank/DDBJ databases">
        <title>Microbial mats filling the niche in hypersaline microbial mats.</title>
        <authorList>
            <person name="Wong H.L."/>
            <person name="Macleod F.I."/>
            <person name="White R.A. III"/>
            <person name="Burns B.P."/>
        </authorList>
    </citation>
    <scope>NUCLEOTIDE SEQUENCE</scope>
    <source>
        <strain evidence="7">Bin_327</strain>
    </source>
</reference>
<gene>
    <name evidence="7" type="ORF">GF359_06090</name>
</gene>
<keyword evidence="5 6" id="KW-0472">Membrane</keyword>
<evidence type="ECO:0000313" key="7">
    <source>
        <dbReference type="EMBL" id="MBD3364769.1"/>
    </source>
</evidence>
<sequence length="213" mass="23067">LHDVGFKMWSPLGAVVKPVSNGLIDLVRLITGTQGFWEKGFALITIPLALVLLFFGLQFMVKNMRKLAGSKTEVVIDKYLFGGPVRAFLLGVVITAIIQSSSVTTSFVVPLVGAGLIALEQIFPYTLGANIGTTVTAILAALATGTPEGIQVAFAHLLFNIFGIAVWYPLKIVPLTLARLVGKSVVKHRWLAFVYIIVIFIIIPVGLILLLRR</sequence>
<organism evidence="7 8">
    <name type="scientific">candidate division WOR-3 bacterium</name>
    <dbReference type="NCBI Taxonomy" id="2052148"/>
    <lineage>
        <taxon>Bacteria</taxon>
        <taxon>Bacteria division WOR-3</taxon>
    </lineage>
</organism>
<feature type="transmembrane region" description="Helical" evidence="6">
    <location>
        <begin position="41"/>
        <end position="61"/>
    </location>
</feature>
<keyword evidence="4 6" id="KW-1133">Transmembrane helix</keyword>
<feature type="transmembrane region" description="Helical" evidence="6">
    <location>
        <begin position="190"/>
        <end position="211"/>
    </location>
</feature>
<dbReference type="PANTHER" id="PTHR10010:SF46">
    <property type="entry name" value="SODIUM-DEPENDENT PHOSPHATE TRANSPORT PROTEIN 2B"/>
    <property type="match status" value="1"/>
</dbReference>
<evidence type="ECO:0000256" key="5">
    <source>
        <dbReference type="ARBA" id="ARBA00023136"/>
    </source>
</evidence>
<dbReference type="InterPro" id="IPR003841">
    <property type="entry name" value="Na/Pi_transpt"/>
</dbReference>
<evidence type="ECO:0000256" key="3">
    <source>
        <dbReference type="ARBA" id="ARBA00022692"/>
    </source>
</evidence>
<protein>
    <submittedName>
        <fullName evidence="7">Sodium dependent phosphate transporter</fullName>
    </submittedName>
</protein>
<dbReference type="EMBL" id="WJKJ01000200">
    <property type="protein sequence ID" value="MBD3364769.1"/>
    <property type="molecule type" value="Genomic_DNA"/>
</dbReference>
<comment type="caution">
    <text evidence="7">The sequence shown here is derived from an EMBL/GenBank/DDBJ whole genome shotgun (WGS) entry which is preliminary data.</text>
</comment>